<feature type="domain" description="C-methyltransferase" evidence="2">
    <location>
        <begin position="205"/>
        <end position="350"/>
    </location>
</feature>
<feature type="domain" description="Methyltransferase putative zinc binding" evidence="1">
    <location>
        <begin position="3"/>
        <end position="54"/>
    </location>
</feature>
<reference evidence="3 4" key="1">
    <citation type="submission" date="2020-05" db="EMBL/GenBank/DDBJ databases">
        <title>Flexivirga sp. ID2601S isolated from air conditioner.</title>
        <authorList>
            <person name="Kim D.H."/>
        </authorList>
    </citation>
    <scope>NUCLEOTIDE SEQUENCE [LARGE SCALE GENOMIC DNA]</scope>
    <source>
        <strain evidence="3 4">ID2601S</strain>
    </source>
</reference>
<dbReference type="Proteomes" id="UP000557772">
    <property type="component" value="Unassembled WGS sequence"/>
</dbReference>
<dbReference type="Pfam" id="PF08421">
    <property type="entry name" value="Methyltransf_13"/>
    <property type="match status" value="1"/>
</dbReference>
<dbReference type="Gene3D" id="3.40.50.720">
    <property type="entry name" value="NAD(P)-binding Rossmann-like Domain"/>
    <property type="match status" value="1"/>
</dbReference>
<organism evidence="3 4">
    <name type="scientific">Flexivirga aerilata</name>
    <dbReference type="NCBI Taxonomy" id="1656889"/>
    <lineage>
        <taxon>Bacteria</taxon>
        <taxon>Bacillati</taxon>
        <taxon>Actinomycetota</taxon>
        <taxon>Actinomycetes</taxon>
        <taxon>Micrococcales</taxon>
        <taxon>Dermacoccaceae</taxon>
        <taxon>Flexivirga</taxon>
    </lineage>
</organism>
<keyword evidence="3" id="KW-0808">Transferase</keyword>
<accession>A0A849AF77</accession>
<dbReference type="SUPFAM" id="SSF53335">
    <property type="entry name" value="S-adenosyl-L-methionine-dependent methyltransferases"/>
    <property type="match status" value="1"/>
</dbReference>
<proteinExistence type="predicted"/>
<dbReference type="Gene3D" id="3.40.50.150">
    <property type="entry name" value="Vaccinia Virus protein VP39"/>
    <property type="match status" value="1"/>
</dbReference>
<evidence type="ECO:0000313" key="4">
    <source>
        <dbReference type="Proteomes" id="UP000557772"/>
    </source>
</evidence>
<keyword evidence="4" id="KW-1185">Reference proteome</keyword>
<sequence>MNCRGCGSGVGRVVLDLGRQPAAGDFPGQDDPGPDARHPLAMWMCGPCGLAQLAGGGPPVEEPRGVEPRALIDQAAAAMTAVAVAGWTSPGRRALEFPSPHGGSWLAHAQALGLQLTGRGPAEVLIDSFGLMHEADQAAALAIRARLLAPGGALVLQFQTLGSIVTGGEWNALRHSHFGYYSLTTLRRLLDAAGLRVNQVWPFPLYGGTLLLVATHRREGRPVDRSVDVQLQEEADLGITDADVVGRLQSDFDRQVTALRAVLAARAEDGRRVHGYGAASRAVALLAAAGVDRRLLASVADASPAKHGRRMPGTDIPIVDPLRFTTDRPDEVFVFLAELLPEIAAEHPDLADLLVPVEDLLSHRGTQRLS</sequence>
<dbReference type="AlphaFoldDB" id="A0A849AF77"/>
<protein>
    <submittedName>
        <fullName evidence="3">Transferase</fullName>
    </submittedName>
</protein>
<dbReference type="Pfam" id="PF13489">
    <property type="entry name" value="Methyltransf_23"/>
    <property type="match status" value="1"/>
</dbReference>
<dbReference type="Pfam" id="PF08484">
    <property type="entry name" value="Methyltransf_14"/>
    <property type="match status" value="1"/>
</dbReference>
<name>A0A849AF77_9MICO</name>
<evidence type="ECO:0000259" key="1">
    <source>
        <dbReference type="Pfam" id="PF08421"/>
    </source>
</evidence>
<dbReference type="RefSeq" id="WP_171152447.1">
    <property type="nucleotide sequence ID" value="NZ_JABENB010000001.1"/>
</dbReference>
<evidence type="ECO:0000313" key="3">
    <source>
        <dbReference type="EMBL" id="NNG38547.1"/>
    </source>
</evidence>
<dbReference type="GO" id="GO:0016740">
    <property type="term" value="F:transferase activity"/>
    <property type="evidence" value="ECO:0007669"/>
    <property type="project" value="UniProtKB-KW"/>
</dbReference>
<gene>
    <name evidence="3" type="ORF">HJ588_04555</name>
</gene>
<dbReference type="InterPro" id="IPR013630">
    <property type="entry name" value="Methyltransf_Zn-bd_dom_put"/>
</dbReference>
<dbReference type="InterPro" id="IPR013691">
    <property type="entry name" value="MeTrfase_14"/>
</dbReference>
<dbReference type="InterPro" id="IPR038576">
    <property type="entry name" value="Methyltransf_Zn-bd_dom_put_sf"/>
</dbReference>
<dbReference type="InterPro" id="IPR029063">
    <property type="entry name" value="SAM-dependent_MTases_sf"/>
</dbReference>
<evidence type="ECO:0000259" key="2">
    <source>
        <dbReference type="Pfam" id="PF08484"/>
    </source>
</evidence>
<dbReference type="EMBL" id="JABENB010000001">
    <property type="protein sequence ID" value="NNG38547.1"/>
    <property type="molecule type" value="Genomic_DNA"/>
</dbReference>
<comment type="caution">
    <text evidence="3">The sequence shown here is derived from an EMBL/GenBank/DDBJ whole genome shotgun (WGS) entry which is preliminary data.</text>
</comment>
<dbReference type="Gene3D" id="6.20.50.110">
    <property type="entry name" value="Methyltransferase, zinc-binding domain"/>
    <property type="match status" value="1"/>
</dbReference>